<comment type="similarity">
    <text evidence="2">Belongs to the major facilitator superfamily. TCR/Tet family.</text>
</comment>
<dbReference type="OMA" id="FTMIHAS"/>
<dbReference type="InterPro" id="IPR036188">
    <property type="entry name" value="FAD/NAD-bd_sf"/>
</dbReference>
<dbReference type="SUPFAM" id="SSF51905">
    <property type="entry name" value="FAD/NAD(P)-binding domain"/>
    <property type="match status" value="1"/>
</dbReference>
<reference evidence="11 12" key="1">
    <citation type="journal article" date="2017" name="Genome Announc.">
        <title>Genome sequence of the saprophytic ascomycete Epicoccum nigrum ICMP 19927 strain isolated from New Zealand.</title>
        <authorList>
            <person name="Fokin M."/>
            <person name="Fleetwood D."/>
            <person name="Weir B.S."/>
            <person name="Villas-Boas S.G."/>
        </authorList>
    </citation>
    <scope>NUCLEOTIDE SEQUENCE [LARGE SCALE GENOMIC DNA]</scope>
    <source>
        <strain evidence="11 12">ICMP 19927</strain>
    </source>
</reference>
<dbReference type="PANTHER" id="PTHR23501:SF193">
    <property type="entry name" value="MULTIDRUG TRANSPORTER, PUTATIVE (AFU_ORTHOLOGUE AFUA_8G00940)-RELATED"/>
    <property type="match status" value="1"/>
</dbReference>
<evidence type="ECO:0000313" key="12">
    <source>
        <dbReference type="Proteomes" id="UP000193240"/>
    </source>
</evidence>
<name>A0A1Y2LW59_EPING</name>
<dbReference type="Gene3D" id="1.20.1250.20">
    <property type="entry name" value="MFS general substrate transporter like domains"/>
    <property type="match status" value="1"/>
</dbReference>
<keyword evidence="7" id="KW-0560">Oxidoreductase</keyword>
<proteinExistence type="inferred from homology"/>
<evidence type="ECO:0000313" key="11">
    <source>
        <dbReference type="EMBL" id="OSS47417.1"/>
    </source>
</evidence>
<evidence type="ECO:0000256" key="7">
    <source>
        <dbReference type="ARBA" id="ARBA00023002"/>
    </source>
</evidence>
<feature type="transmembrane region" description="Helical" evidence="9">
    <location>
        <begin position="799"/>
        <end position="820"/>
    </location>
</feature>
<feature type="transmembrane region" description="Helical" evidence="9">
    <location>
        <begin position="701"/>
        <end position="718"/>
    </location>
</feature>
<feature type="domain" description="Major facilitator superfamily (MFS) profile" evidence="10">
    <location>
        <begin position="474"/>
        <end position="963"/>
    </location>
</feature>
<keyword evidence="6 9" id="KW-1133">Transmembrane helix</keyword>
<evidence type="ECO:0000256" key="1">
    <source>
        <dbReference type="ARBA" id="ARBA00004141"/>
    </source>
</evidence>
<organism evidence="11 12">
    <name type="scientific">Epicoccum nigrum</name>
    <name type="common">Soil fungus</name>
    <name type="synonym">Epicoccum purpurascens</name>
    <dbReference type="NCBI Taxonomy" id="105696"/>
    <lineage>
        <taxon>Eukaryota</taxon>
        <taxon>Fungi</taxon>
        <taxon>Dikarya</taxon>
        <taxon>Ascomycota</taxon>
        <taxon>Pezizomycotina</taxon>
        <taxon>Dothideomycetes</taxon>
        <taxon>Pleosporomycetidae</taxon>
        <taxon>Pleosporales</taxon>
        <taxon>Pleosporineae</taxon>
        <taxon>Didymellaceae</taxon>
        <taxon>Epicoccum</taxon>
    </lineage>
</organism>
<dbReference type="EMBL" id="KZ107848">
    <property type="protein sequence ID" value="OSS47417.1"/>
    <property type="molecule type" value="Genomic_DNA"/>
</dbReference>
<feature type="transmembrane region" description="Helical" evidence="9">
    <location>
        <begin position="631"/>
        <end position="649"/>
    </location>
</feature>
<dbReference type="InterPro" id="IPR011701">
    <property type="entry name" value="MFS"/>
</dbReference>
<accession>A0A1Y2LW59</accession>
<dbReference type="InterPro" id="IPR036259">
    <property type="entry name" value="MFS_trans_sf"/>
</dbReference>
<gene>
    <name evidence="11" type="ORF">B5807_07234</name>
</gene>
<keyword evidence="3" id="KW-0285">Flavoprotein</keyword>
<evidence type="ECO:0000256" key="3">
    <source>
        <dbReference type="ARBA" id="ARBA00022630"/>
    </source>
</evidence>
<keyword evidence="4 9" id="KW-0812">Transmembrane</keyword>
<keyword evidence="12" id="KW-1185">Reference proteome</keyword>
<dbReference type="PRINTS" id="PR00420">
    <property type="entry name" value="RNGMNOXGNASE"/>
</dbReference>
<feature type="transmembrane region" description="Helical" evidence="9">
    <location>
        <begin position="775"/>
        <end position="792"/>
    </location>
</feature>
<dbReference type="FunCoup" id="A0A1Y2LW59">
    <property type="interactions" value="60"/>
</dbReference>
<dbReference type="GO" id="GO:0071949">
    <property type="term" value="F:FAD binding"/>
    <property type="evidence" value="ECO:0007669"/>
    <property type="project" value="InterPro"/>
</dbReference>
<dbReference type="GO" id="GO:0016491">
    <property type="term" value="F:oxidoreductase activity"/>
    <property type="evidence" value="ECO:0007669"/>
    <property type="project" value="UniProtKB-KW"/>
</dbReference>
<feature type="transmembrane region" description="Helical" evidence="9">
    <location>
        <begin position="738"/>
        <end position="763"/>
    </location>
</feature>
<feature type="transmembrane region" description="Helical" evidence="9">
    <location>
        <begin position="471"/>
        <end position="497"/>
    </location>
</feature>
<dbReference type="InParanoid" id="A0A1Y2LW59"/>
<keyword evidence="5" id="KW-0274">FAD</keyword>
<feature type="transmembrane region" description="Helical" evidence="9">
    <location>
        <begin position="539"/>
        <end position="558"/>
    </location>
</feature>
<evidence type="ECO:0000256" key="9">
    <source>
        <dbReference type="SAM" id="Phobius"/>
    </source>
</evidence>
<dbReference type="InterPro" id="IPR020846">
    <property type="entry name" value="MFS_dom"/>
</dbReference>
<dbReference type="Proteomes" id="UP000193240">
    <property type="component" value="Unassembled WGS sequence"/>
</dbReference>
<dbReference type="SUPFAM" id="SSF103473">
    <property type="entry name" value="MFS general substrate transporter"/>
    <property type="match status" value="1"/>
</dbReference>
<dbReference type="CDD" id="cd17502">
    <property type="entry name" value="MFS_Azr1_MDR_like"/>
    <property type="match status" value="1"/>
</dbReference>
<dbReference type="FunFam" id="3.50.50.60:FF:000153">
    <property type="entry name" value="Salicylate hydroxylase, putative"/>
    <property type="match status" value="1"/>
</dbReference>
<feature type="transmembrane region" description="Helical" evidence="9">
    <location>
        <begin position="670"/>
        <end position="689"/>
    </location>
</feature>
<dbReference type="GO" id="GO:0044550">
    <property type="term" value="P:secondary metabolite biosynthetic process"/>
    <property type="evidence" value="ECO:0007669"/>
    <property type="project" value="UniProtKB-ARBA"/>
</dbReference>
<evidence type="ECO:0000256" key="4">
    <source>
        <dbReference type="ARBA" id="ARBA00022692"/>
    </source>
</evidence>
<feature type="transmembrane region" description="Helical" evidence="9">
    <location>
        <begin position="19"/>
        <end position="38"/>
    </location>
</feature>
<feature type="transmembrane region" description="Helical" evidence="9">
    <location>
        <begin position="941"/>
        <end position="960"/>
    </location>
</feature>
<evidence type="ECO:0000256" key="6">
    <source>
        <dbReference type="ARBA" id="ARBA00022989"/>
    </source>
</evidence>
<sequence>MIEAKAKVESLATSDDDNFEVAIVGGGITGLALAIGLLQRNINFKIYERAHTFREVGAGIAFTPNAERALKALNPALHAAYRKVAAKNDEDNFYYLDGYNHRKENPDHEETMLKLYLGERGFEGCRRPDLMDEMVKLIPAEHIELGRDLVSVTEQNEDGKIHLSFKDSSTATADVVIGCDGIHSKMRSLLLGQDHPSCKPSYSHKYAIRSLVPMDKARAALGTFKTSNRVMHCGPNAHALTFPVANNTILNVVAFVTDPEEWLHDRYVVPATKTECTKAFSEFSPVVRNLMDLLPETLDKWAVFDTRDRPVPFYVKGRLCLAGDAAHASSPHHGAGAGSGVEDCLALAVLLDVASKQTKIDRPTAVSAALQVYNNVRYERSQWIMDTSRVIGEIYEFQIPECGSDHAKIAREIHDRSHKIWDYNIDAMVTDTLSQFGISMKEATSLAVTETDSEMEAPATSVHVYLDGIRVWTFLISMTLVYFLMMLDMSILSTAIPYITDEFRSLLDVGWYGAAYQLSAASFQPLTGKMYARFNSKKLFLGFFTIFNIGSAICGAAQTSPMLIAGRFIAGLGGAGLMNGGFTMIHASIPPERRPSMLGYFMAFGNLGSASGPLIGGAITDFVSWRWCFYINLPAGALVFAALLFLNIPEQLNKPHWLEVLKHPMKEFDLIGFALFGPAAIMLFLVLDFGGNRFAWNSPEVIGLFCGTGAMFAIWCFWNYRKGVAALIPFSMLGRRVVWSSCATIFIISGTVFVTAYYLPLYFQGVKAQTPFQSGYNFLPTILTQVVFTLLSGRLVQKFGYYLPFIVTGGALNSIGSGLFTTISTSTSTAKLVGYQLISGTGRGLALPMPMIALQSNLQPTEVPIALATFVFSQQIGGALMTVIAQTIFTNELRDNLRRLVPTANAVEIIDAGVTRMRSLVTSVELPKVLEAYSNGVATTFYFGTGMSVLGVFASFWMGWKDVRPKAKAS</sequence>
<dbReference type="PROSITE" id="PS50850">
    <property type="entry name" value="MFS"/>
    <property type="match status" value="1"/>
</dbReference>
<evidence type="ECO:0000259" key="10">
    <source>
        <dbReference type="PROSITE" id="PS50850"/>
    </source>
</evidence>
<protein>
    <recommendedName>
        <fullName evidence="10">Major facilitator superfamily (MFS) profile domain-containing protein</fullName>
    </recommendedName>
</protein>
<feature type="transmembrane region" description="Helical" evidence="9">
    <location>
        <begin position="597"/>
        <end position="619"/>
    </location>
</feature>
<comment type="subcellular location">
    <subcellularLocation>
        <location evidence="1">Membrane</location>
        <topology evidence="1">Multi-pass membrane protein</topology>
    </subcellularLocation>
</comment>
<dbReference type="InterPro" id="IPR002938">
    <property type="entry name" value="FAD-bd"/>
</dbReference>
<dbReference type="FunFam" id="1.20.1250.20:FF:000196">
    <property type="entry name" value="MFS toxin efflux pump (AflT)"/>
    <property type="match status" value="1"/>
</dbReference>
<evidence type="ECO:0000256" key="8">
    <source>
        <dbReference type="ARBA" id="ARBA00023136"/>
    </source>
</evidence>
<evidence type="ECO:0000256" key="5">
    <source>
        <dbReference type="ARBA" id="ARBA00022827"/>
    </source>
</evidence>
<dbReference type="Gene3D" id="3.50.50.60">
    <property type="entry name" value="FAD/NAD(P)-binding domain"/>
    <property type="match status" value="1"/>
</dbReference>
<dbReference type="GO" id="GO:0005886">
    <property type="term" value="C:plasma membrane"/>
    <property type="evidence" value="ECO:0007669"/>
    <property type="project" value="TreeGrafter"/>
</dbReference>
<evidence type="ECO:0000256" key="2">
    <source>
        <dbReference type="ARBA" id="ARBA00007520"/>
    </source>
</evidence>
<feature type="transmembrane region" description="Helical" evidence="9">
    <location>
        <begin position="564"/>
        <end position="585"/>
    </location>
</feature>
<dbReference type="Pfam" id="PF07690">
    <property type="entry name" value="MFS_1"/>
    <property type="match status" value="1"/>
</dbReference>
<dbReference type="GO" id="GO:0022857">
    <property type="term" value="F:transmembrane transporter activity"/>
    <property type="evidence" value="ECO:0007669"/>
    <property type="project" value="InterPro"/>
</dbReference>
<dbReference type="PANTHER" id="PTHR23501">
    <property type="entry name" value="MAJOR FACILITATOR SUPERFAMILY"/>
    <property type="match status" value="1"/>
</dbReference>
<keyword evidence="8 9" id="KW-0472">Membrane</keyword>
<dbReference type="Gene3D" id="1.20.1720.10">
    <property type="entry name" value="Multidrug resistance protein D"/>
    <property type="match status" value="1"/>
</dbReference>
<dbReference type="SUPFAM" id="SSF54373">
    <property type="entry name" value="FAD-linked reductases, C-terminal domain"/>
    <property type="match status" value="1"/>
</dbReference>
<dbReference type="Pfam" id="PF01494">
    <property type="entry name" value="FAD_binding_3"/>
    <property type="match status" value="1"/>
</dbReference>
<dbReference type="AlphaFoldDB" id="A0A1Y2LW59"/>